<keyword evidence="6" id="KW-1185">Reference proteome</keyword>
<dbReference type="OMA" id="IIFRERY"/>
<evidence type="ECO:0000256" key="2">
    <source>
        <dbReference type="ARBA" id="ARBA00010801"/>
    </source>
</evidence>
<dbReference type="GeneID" id="103509870"/>
<evidence type="ECO:0000256" key="4">
    <source>
        <dbReference type="SAM" id="MobiDB-lite"/>
    </source>
</evidence>
<dbReference type="GO" id="GO:0005634">
    <property type="term" value="C:nucleus"/>
    <property type="evidence" value="ECO:0007669"/>
    <property type="project" value="UniProtKB-SubCell"/>
</dbReference>
<dbReference type="KEGG" id="dci:103509870"/>
<evidence type="ECO:0000256" key="1">
    <source>
        <dbReference type="ARBA" id="ARBA00004123"/>
    </source>
</evidence>
<feature type="region of interest" description="Disordered" evidence="4">
    <location>
        <begin position="107"/>
        <end position="128"/>
    </location>
</feature>
<comment type="subcellular location">
    <subcellularLocation>
        <location evidence="1">Nucleus</location>
    </subcellularLocation>
</comment>
<reference evidence="7" key="1">
    <citation type="submission" date="2025-08" db="UniProtKB">
        <authorList>
            <consortium name="RefSeq"/>
        </authorList>
    </citation>
    <scope>IDENTIFICATION</scope>
</reference>
<dbReference type="AlphaFoldDB" id="A0A1S3D2A6"/>
<dbReference type="STRING" id="121845.A0A1S3D2A6"/>
<name>A0A1S3D2A6_DIACI</name>
<dbReference type="PANTHER" id="PTHR12214:SF0">
    <property type="entry name" value="LD29489P"/>
    <property type="match status" value="1"/>
</dbReference>
<keyword evidence="3" id="KW-0539">Nucleus</keyword>
<gene>
    <name evidence="7" type="primary">LOC103509870</name>
</gene>
<accession>A0A1S3D2A6</accession>
<evidence type="ECO:0000256" key="3">
    <source>
        <dbReference type="ARBA" id="ARBA00023242"/>
    </source>
</evidence>
<sequence length="474" mass="53889">MIIADPLFPSYSRLCSLQETYRRHTLDKQALLDESAALQADVEKLNTAGPLLATRFKFYQDMRGYVTDLVECLDEKIPVLVALEQRALTLVERQASGLITRRRQDVKDQAEEMSPANPNNKILGLGSGRHTNEELTRRIAEREGRRIRRMRAREKISGGGGGHIEGMSSDEEVTETEASAYRLQRETIESDARIVFEDVNEEFSQVECVLGKFARWKKFEPDQYRDAYVSLCLSKILGPFVRFNILFWNPLTQPLKSLEEERWFQSLLLYGLDGSETEESLVQDPDVMLLPKVIEKVILTKLENVVKAAYDPLSNSQTVCLVSSITKLVQDYPTLDCDCKILNSLLDTIVEKCRNAVADDVFIPIYMNDVESGRTSLFFQRQFASAVKLLGNIVRWHGLLSDEIVIQIAIDSLLNRYLILGLRTFADPLVAAEKCKMVSSVLPRSWLNPNSGITQLDMFIRQVRQITDKLKNSV</sequence>
<dbReference type="Pfam" id="PF07842">
    <property type="entry name" value="GCFC"/>
    <property type="match status" value="1"/>
</dbReference>
<evidence type="ECO:0000313" key="6">
    <source>
        <dbReference type="Proteomes" id="UP000079169"/>
    </source>
</evidence>
<dbReference type="GO" id="GO:0003677">
    <property type="term" value="F:DNA binding"/>
    <property type="evidence" value="ECO:0007669"/>
    <property type="project" value="InterPro"/>
</dbReference>
<dbReference type="PANTHER" id="PTHR12214">
    <property type="entry name" value="GC-RICH SEQUENCE DNA-BINDING FACTOR"/>
    <property type="match status" value="1"/>
</dbReference>
<dbReference type="Proteomes" id="UP000079169">
    <property type="component" value="Unplaced"/>
</dbReference>
<dbReference type="InterPro" id="IPR012890">
    <property type="entry name" value="GCFC2-like"/>
</dbReference>
<feature type="domain" description="GCF C-terminal" evidence="5">
    <location>
        <begin position="207"/>
        <end position="417"/>
    </location>
</feature>
<dbReference type="GO" id="GO:0000398">
    <property type="term" value="P:mRNA splicing, via spliceosome"/>
    <property type="evidence" value="ECO:0007669"/>
    <property type="project" value="InterPro"/>
</dbReference>
<protein>
    <submittedName>
        <fullName evidence="7">PAX3- and PAX7-binding protein 1 isoform X1</fullName>
    </submittedName>
</protein>
<proteinExistence type="inferred from homology"/>
<dbReference type="PaxDb" id="121845-A0A1S3D2A6"/>
<dbReference type="InterPro" id="IPR022783">
    <property type="entry name" value="GCFC_dom"/>
</dbReference>
<evidence type="ECO:0000259" key="5">
    <source>
        <dbReference type="Pfam" id="PF07842"/>
    </source>
</evidence>
<evidence type="ECO:0000313" key="7">
    <source>
        <dbReference type="RefSeq" id="XP_008472725.1"/>
    </source>
</evidence>
<organism evidence="6 7">
    <name type="scientific">Diaphorina citri</name>
    <name type="common">Asian citrus psyllid</name>
    <dbReference type="NCBI Taxonomy" id="121845"/>
    <lineage>
        <taxon>Eukaryota</taxon>
        <taxon>Metazoa</taxon>
        <taxon>Ecdysozoa</taxon>
        <taxon>Arthropoda</taxon>
        <taxon>Hexapoda</taxon>
        <taxon>Insecta</taxon>
        <taxon>Pterygota</taxon>
        <taxon>Neoptera</taxon>
        <taxon>Paraneoptera</taxon>
        <taxon>Hemiptera</taxon>
        <taxon>Sternorrhyncha</taxon>
        <taxon>Psylloidea</taxon>
        <taxon>Psyllidae</taxon>
        <taxon>Diaphorininae</taxon>
        <taxon>Diaphorina</taxon>
    </lineage>
</organism>
<dbReference type="RefSeq" id="XP_008472725.1">
    <property type="nucleotide sequence ID" value="XM_008474503.2"/>
</dbReference>
<comment type="similarity">
    <text evidence="2">Belongs to the GCF family.</text>
</comment>